<evidence type="ECO:0000256" key="3">
    <source>
        <dbReference type="SAM" id="SignalP"/>
    </source>
</evidence>
<dbReference type="InterPro" id="IPR015915">
    <property type="entry name" value="Kelch-typ_b-propeller"/>
</dbReference>
<proteinExistence type="predicted"/>
<dbReference type="AlphaFoldDB" id="A0A2L0F0B5"/>
<dbReference type="PANTHER" id="PTHR46344">
    <property type="entry name" value="OS02G0202900 PROTEIN"/>
    <property type="match status" value="1"/>
</dbReference>
<evidence type="ECO:0000313" key="5">
    <source>
        <dbReference type="Proteomes" id="UP000238348"/>
    </source>
</evidence>
<keyword evidence="3" id="KW-0732">Signal</keyword>
<name>A0A2L0F0B5_SORCE</name>
<dbReference type="PANTHER" id="PTHR46344:SF27">
    <property type="entry name" value="KELCH REPEAT SUPERFAMILY PROTEIN"/>
    <property type="match status" value="1"/>
</dbReference>
<dbReference type="InterPro" id="IPR037293">
    <property type="entry name" value="Gal_Oxidase_central_sf"/>
</dbReference>
<accession>A0A2L0F0B5</accession>
<gene>
    <name evidence="4" type="ORF">SOCE26_064830</name>
</gene>
<protein>
    <submittedName>
        <fullName evidence="4">Uncharacterized protein</fullName>
    </submittedName>
</protein>
<sequence length="763" mass="79376">MPSPCSSSRLLSLLPPLRAAALLLAGCGAEPEDTSAAALRARFSDHAEAVLSARDAFIPTAGGFRLAATEQGGAWVRAARPEVELPREGSGPIRFRRANGGEIRVRELGAAGEGRMAERAVSYRREGGTSFWTATDGGVEEWLLLDAGVARGEAVVAAWHVEGATLRARGTAIELMDEQSGLPVLRVTAPRAYAASGRPVAATLTARGARIELAVDAGGEAALVDPAWEPAGVMNVVRGGHTATLLPGGKVLIAHGIGPASDNVELYDPTDDTWTLTTSVPVRQYRHTATLLQDGTVLLAGGHGGDIGSSALYLPATDSWRFTPNYMRVARWSHTATLLDDGQVLVVGGYHGEFRIATLASSELYDPPTESWIPLGSMVIPREEGHTATLLGDGRVLVTGGIVPMWEGPSVPSPEVEAYNPRNHEWMRKNPMPSARVRHTATRLLSGKVLVAGGNDGSKPLDSAELYDPVGGTWTSARSMNVARAGHTETLLPNGKVLVTGGDDPISGQSAELYDPAADTWALTDPMGAVHESHTATLLPDGQVLVVGPSVYVERYTTIGAPCTSDDDCALAACVEGVCCDSPCTEPCHTCARSTSRGRCVPQPQGSDLRKECAHEGCDGTCNGFGACSAVAAGDPCTPGECTDETHSLGPVLCEADGGTCPAPTSRGSEPVDCSPYRCDRGDGTCMTRCSSLQDCAPGFACDLSGRCMPPPPGVSSGCSVAKAGAAVGSGAVPGALVLALLAMRRRRSSAPRARPAEEPENS</sequence>
<evidence type="ECO:0000313" key="4">
    <source>
        <dbReference type="EMBL" id="AUX45004.1"/>
    </source>
</evidence>
<feature type="signal peptide" evidence="3">
    <location>
        <begin position="1"/>
        <end position="21"/>
    </location>
</feature>
<dbReference type="SMART" id="SM00612">
    <property type="entry name" value="Kelch"/>
    <property type="match status" value="6"/>
</dbReference>
<reference evidence="4 5" key="1">
    <citation type="submission" date="2015-09" db="EMBL/GenBank/DDBJ databases">
        <title>Sorangium comparison.</title>
        <authorList>
            <person name="Zaburannyi N."/>
            <person name="Bunk B."/>
            <person name="Overmann J."/>
            <person name="Mueller R."/>
        </authorList>
    </citation>
    <scope>NUCLEOTIDE SEQUENCE [LARGE SCALE GENOMIC DNA]</scope>
    <source>
        <strain evidence="4 5">So ce26</strain>
    </source>
</reference>
<dbReference type="SUPFAM" id="SSF117281">
    <property type="entry name" value="Kelch motif"/>
    <property type="match status" value="2"/>
</dbReference>
<dbReference type="Pfam" id="PF01344">
    <property type="entry name" value="Kelch_1"/>
    <property type="match status" value="3"/>
</dbReference>
<dbReference type="InterPro" id="IPR006652">
    <property type="entry name" value="Kelch_1"/>
</dbReference>
<evidence type="ECO:0000256" key="1">
    <source>
        <dbReference type="ARBA" id="ARBA00022441"/>
    </source>
</evidence>
<feature type="chain" id="PRO_5014804649" evidence="3">
    <location>
        <begin position="22"/>
        <end position="763"/>
    </location>
</feature>
<keyword evidence="1" id="KW-0880">Kelch repeat</keyword>
<dbReference type="RefSeq" id="WP_159397504.1">
    <property type="nucleotide sequence ID" value="NZ_CP012673.1"/>
</dbReference>
<keyword evidence="2" id="KW-0677">Repeat</keyword>
<dbReference type="EMBL" id="CP012673">
    <property type="protein sequence ID" value="AUX45004.1"/>
    <property type="molecule type" value="Genomic_DNA"/>
</dbReference>
<dbReference type="Proteomes" id="UP000238348">
    <property type="component" value="Chromosome"/>
</dbReference>
<dbReference type="OrthoDB" id="5477405at2"/>
<dbReference type="Gene3D" id="2.130.10.80">
    <property type="entry name" value="Galactose oxidase/kelch, beta-propeller"/>
    <property type="match status" value="4"/>
</dbReference>
<evidence type="ECO:0000256" key="2">
    <source>
        <dbReference type="ARBA" id="ARBA00022737"/>
    </source>
</evidence>
<organism evidence="4 5">
    <name type="scientific">Sorangium cellulosum</name>
    <name type="common">Polyangium cellulosum</name>
    <dbReference type="NCBI Taxonomy" id="56"/>
    <lineage>
        <taxon>Bacteria</taxon>
        <taxon>Pseudomonadati</taxon>
        <taxon>Myxococcota</taxon>
        <taxon>Polyangia</taxon>
        <taxon>Polyangiales</taxon>
        <taxon>Polyangiaceae</taxon>
        <taxon>Sorangium</taxon>
    </lineage>
</organism>